<name>A0A1M5I1L8_9HYPH</name>
<dbReference type="AlphaFoldDB" id="A0A1M5I1L8"/>
<dbReference type="EMBL" id="FQUP01000004">
    <property type="protein sequence ID" value="SHG22037.1"/>
    <property type="molecule type" value="Genomic_DNA"/>
</dbReference>
<gene>
    <name evidence="1" type="ORF">SAMN02745157_3705</name>
</gene>
<dbReference type="RefSeq" id="WP_073055780.1">
    <property type="nucleotide sequence ID" value="NZ_FQUP01000004.1"/>
</dbReference>
<organism evidence="1 2">
    <name type="scientific">Kaistia soli DSM 19436</name>
    <dbReference type="NCBI Taxonomy" id="1122133"/>
    <lineage>
        <taxon>Bacteria</taxon>
        <taxon>Pseudomonadati</taxon>
        <taxon>Pseudomonadota</taxon>
        <taxon>Alphaproteobacteria</taxon>
        <taxon>Hyphomicrobiales</taxon>
        <taxon>Kaistiaceae</taxon>
        <taxon>Kaistia</taxon>
    </lineage>
</organism>
<reference evidence="1 2" key="1">
    <citation type="submission" date="2016-11" db="EMBL/GenBank/DDBJ databases">
        <authorList>
            <person name="Jaros S."/>
            <person name="Januszkiewicz K."/>
            <person name="Wedrychowicz H."/>
        </authorList>
    </citation>
    <scope>NUCLEOTIDE SEQUENCE [LARGE SCALE GENOMIC DNA]</scope>
    <source>
        <strain evidence="1 2">DSM 19436</strain>
    </source>
</reference>
<proteinExistence type="predicted"/>
<sequence>MPVYKLDIVDRVAPAWQGTAIATGGWVRADCEREARRCFGEAEPRKRGASSSLVIFSPWYDTRVTNCRLDQSHEDLAGGMIELTNGLRLKIKG</sequence>
<dbReference type="Proteomes" id="UP000184485">
    <property type="component" value="Unassembled WGS sequence"/>
</dbReference>
<evidence type="ECO:0000313" key="2">
    <source>
        <dbReference type="Proteomes" id="UP000184485"/>
    </source>
</evidence>
<evidence type="ECO:0000313" key="1">
    <source>
        <dbReference type="EMBL" id="SHG22037.1"/>
    </source>
</evidence>
<keyword evidence="2" id="KW-1185">Reference proteome</keyword>
<accession>A0A1M5I1L8</accession>
<protein>
    <submittedName>
        <fullName evidence="1">Uncharacterized protein</fullName>
    </submittedName>
</protein>